<protein>
    <submittedName>
        <fullName evidence="1">Uncharacterized protein</fullName>
    </submittedName>
</protein>
<dbReference type="VEuPathDB" id="MicrosporidiaDB:AAJ76_5300022527"/>
<keyword evidence="2" id="KW-1185">Reference proteome</keyword>
<dbReference type="Proteomes" id="UP000034350">
    <property type="component" value="Unassembled WGS sequence"/>
</dbReference>
<dbReference type="VEuPathDB" id="MicrosporidiaDB:G9O61_00g004190"/>
<dbReference type="AlphaFoldDB" id="A0A0F9YPU5"/>
<comment type="caution">
    <text evidence="1">The sequence shown here is derived from an EMBL/GenBank/DDBJ whole genome shotgun (WGS) entry which is preliminary data.</text>
</comment>
<dbReference type="GeneID" id="36320896"/>
<evidence type="ECO:0000313" key="2">
    <source>
        <dbReference type="Proteomes" id="UP000034350"/>
    </source>
</evidence>
<reference evidence="1 2" key="1">
    <citation type="journal article" date="2015" name="Environ. Microbiol.">
        <title>Genome analyses suggest the presence of polyploidy and recent human-driven expansions in eight global populations of the honeybee pathogen Nosema ceranae.</title>
        <authorList>
            <person name="Pelin A."/>
            <person name="Selman M."/>
            <person name="Aris-Brosou S."/>
            <person name="Farinelli L."/>
            <person name="Corradi N."/>
        </authorList>
    </citation>
    <scope>NUCLEOTIDE SEQUENCE [LARGE SCALE GENOMIC DNA]</scope>
    <source>
        <strain evidence="1 2">PA08 1199</strain>
    </source>
</reference>
<evidence type="ECO:0000313" key="1">
    <source>
        <dbReference type="EMBL" id="KKO74657.1"/>
    </source>
</evidence>
<accession>A0A0F9YPU5</accession>
<dbReference type="SUPFAM" id="SSF48366">
    <property type="entry name" value="Ras GEF"/>
    <property type="match status" value="1"/>
</dbReference>
<dbReference type="RefSeq" id="XP_024330399.1">
    <property type="nucleotide sequence ID" value="XM_024475948.1"/>
</dbReference>
<gene>
    <name evidence="1" type="ORF">AAJ76_5300022527</name>
</gene>
<dbReference type="EMBL" id="JPQZ01000053">
    <property type="protein sequence ID" value="KKO74657.1"/>
    <property type="molecule type" value="Genomic_DNA"/>
</dbReference>
<sequence length="303" mass="36268">MNRTERVYYLLSELYEQNMNEESKDQNTPNGEYDIQEDKDKTIEMKVDKLNLNIHQEKNNILLKKNLEDEKYNGKYWPLTCLPYSYYMFKMKTNPRLFMYKASKAESMNILKINPRSLSKLLNNLDILLLQNVKPADLLTSQLMYLRNKNRGLINFISHLLKEDKYHIYFLKTLKYLLRIKNFNSAECIEKAFLRHKLDQSILNKLKKYSSIFKVNISYEKVIIPQFDTILKDLEDSNNNKNHTEASLKFCKVVELLVAIQNTKIKINKKKEHFLLYKIYEYLEEDVVCKSNISNDDYLFLYL</sequence>
<dbReference type="OrthoDB" id="25179at2759"/>
<proteinExistence type="predicted"/>
<organism evidence="1 2">
    <name type="scientific">Vairimorpha ceranae</name>
    <dbReference type="NCBI Taxonomy" id="40302"/>
    <lineage>
        <taxon>Eukaryota</taxon>
        <taxon>Fungi</taxon>
        <taxon>Fungi incertae sedis</taxon>
        <taxon>Microsporidia</taxon>
        <taxon>Nosematidae</taxon>
        <taxon>Vairimorpha</taxon>
    </lineage>
</organism>
<dbReference type="InterPro" id="IPR023578">
    <property type="entry name" value="Ras_GEF_dom_sf"/>
</dbReference>
<name>A0A0F9YPU5_9MICR</name>